<sequence length="228" mass="26414">MAFIKKESEDVKIEETFTVKHEDLQKQTDGLQCPVSQGGHRFVKWVKRQSSRPGTKMELFQKYIRRRDAEMLPGSAPPECLHTVKCFENYFYCVKHNLNKDDLMLGTAESPGAVVLHVGTNDTGLRQSEILKKDFRSLIETVRRTSPATQIIVSGPLPTYRRGNERFSRLLALNEWLITWCKEQKLLFANNWNLFWERPRLFRPDGLHPSRAGAELLSDNISRLLRTI</sequence>
<dbReference type="RefSeq" id="XP_073805073.1">
    <property type="nucleotide sequence ID" value="XM_073948972.1"/>
</dbReference>
<accession>A0AC58JF12</accession>
<proteinExistence type="predicted"/>
<gene>
    <name evidence="2" type="primary">LOC108183327</name>
</gene>
<reference evidence="2" key="1">
    <citation type="submission" date="2025-08" db="UniProtKB">
        <authorList>
            <consortium name="RefSeq"/>
        </authorList>
    </citation>
    <scope>IDENTIFICATION</scope>
    <source>
        <strain evidence="2">Tuebingen</strain>
        <tissue evidence="2">Fibroblasts and whole tissue</tissue>
    </source>
</reference>
<evidence type="ECO:0000313" key="2">
    <source>
        <dbReference type="RefSeq" id="XP_073805073.1"/>
    </source>
</evidence>
<keyword evidence="1" id="KW-1185">Reference proteome</keyword>
<evidence type="ECO:0000313" key="1">
    <source>
        <dbReference type="Proteomes" id="UP000000437"/>
    </source>
</evidence>
<name>A0AC58JF12_DANRE</name>
<dbReference type="Proteomes" id="UP000000437">
    <property type="component" value="Chromosome 4"/>
</dbReference>
<protein>
    <submittedName>
        <fullName evidence="2">Uncharacterized protein isoform X3</fullName>
    </submittedName>
</protein>
<organism evidence="1 2">
    <name type="scientific">Danio rerio</name>
    <name type="common">Zebrafish</name>
    <name type="synonym">Brachydanio rerio</name>
    <dbReference type="NCBI Taxonomy" id="7955"/>
    <lineage>
        <taxon>Eukaryota</taxon>
        <taxon>Metazoa</taxon>
        <taxon>Chordata</taxon>
        <taxon>Craniata</taxon>
        <taxon>Vertebrata</taxon>
        <taxon>Euteleostomi</taxon>
        <taxon>Actinopterygii</taxon>
        <taxon>Neopterygii</taxon>
        <taxon>Teleostei</taxon>
        <taxon>Ostariophysi</taxon>
        <taxon>Cypriniformes</taxon>
        <taxon>Danionidae</taxon>
        <taxon>Danioninae</taxon>
        <taxon>Danio</taxon>
    </lineage>
</organism>